<accession>A0ABY6I1H4</accession>
<dbReference type="InterPro" id="IPR011989">
    <property type="entry name" value="ARM-like"/>
</dbReference>
<reference evidence="1" key="1">
    <citation type="submission" date="2022-09" db="EMBL/GenBank/DDBJ databases">
        <title>Actin cytoskeleton and complex cell architecture in an #Asgard archaeon.</title>
        <authorList>
            <person name="Ponce Toledo R.I."/>
            <person name="Schleper C."/>
            <person name="Rodrigues Oliveira T."/>
            <person name="Wollweber F."/>
            <person name="Xu J."/>
            <person name="Rittmann S."/>
            <person name="Klingl A."/>
            <person name="Pilhofer M."/>
        </authorList>
    </citation>
    <scope>NUCLEOTIDE SEQUENCE</scope>
    <source>
        <strain evidence="1">B-35</strain>
    </source>
</reference>
<gene>
    <name evidence="1" type="ORF">NEF87_004949</name>
</gene>
<protein>
    <recommendedName>
        <fullName evidence="3">HEAT repeat domain-containing protein</fullName>
    </recommendedName>
</protein>
<dbReference type="Gene3D" id="1.25.10.10">
    <property type="entry name" value="Leucine-rich Repeat Variant"/>
    <property type="match status" value="2"/>
</dbReference>
<dbReference type="InterPro" id="IPR016024">
    <property type="entry name" value="ARM-type_fold"/>
</dbReference>
<organism evidence="1 2">
    <name type="scientific">Candidatus Lokiarchaeum ossiferum</name>
    <dbReference type="NCBI Taxonomy" id="2951803"/>
    <lineage>
        <taxon>Archaea</taxon>
        <taxon>Promethearchaeati</taxon>
        <taxon>Promethearchaeota</taxon>
        <taxon>Promethearchaeia</taxon>
        <taxon>Promethearchaeales</taxon>
        <taxon>Promethearchaeaceae</taxon>
        <taxon>Candidatus Lokiarchaeum</taxon>
    </lineage>
</organism>
<keyword evidence="2" id="KW-1185">Reference proteome</keyword>
<dbReference type="Proteomes" id="UP001208689">
    <property type="component" value="Chromosome"/>
</dbReference>
<proteinExistence type="predicted"/>
<dbReference type="EMBL" id="CP104013">
    <property type="protein sequence ID" value="UYP48664.1"/>
    <property type="molecule type" value="Genomic_DNA"/>
</dbReference>
<evidence type="ECO:0000313" key="1">
    <source>
        <dbReference type="EMBL" id="UYP48664.1"/>
    </source>
</evidence>
<name>A0ABY6I1H4_9ARCH</name>
<dbReference type="SMART" id="SM00567">
    <property type="entry name" value="EZ_HEAT"/>
    <property type="match status" value="5"/>
</dbReference>
<dbReference type="SUPFAM" id="SSF48371">
    <property type="entry name" value="ARM repeat"/>
    <property type="match status" value="1"/>
</dbReference>
<sequence length="252" mass="27713">MGSYNKSLKQLIDDDPEIRIKALRVLGDQKASECLSDIIRIIEKDTDDNVKLEAVVTLGKIGDISAGDILLPFLESDDIPLIMECVNVLGLFCANGYTKGIPPIEKLIDHPNFRVRKFAIDALGKAGSSSSLQLLFDHLKKEETSIETKQLVATAIGQIGGSEAINILKLLISPNDEVAESVMEVRRAAIYALGESKKTAALDILGKIYNNKEEHKIIRKYAEEAIKKTILGAKQDFLAIKQRAEDVLKGKK</sequence>
<dbReference type="PANTHER" id="PTHR12697:SF5">
    <property type="entry name" value="DEOXYHYPUSINE HYDROXYLASE"/>
    <property type="match status" value="1"/>
</dbReference>
<dbReference type="Pfam" id="PF13646">
    <property type="entry name" value="HEAT_2"/>
    <property type="match status" value="2"/>
</dbReference>
<evidence type="ECO:0008006" key="3">
    <source>
        <dbReference type="Google" id="ProtNLM"/>
    </source>
</evidence>
<dbReference type="Pfam" id="PF03130">
    <property type="entry name" value="HEAT_PBS"/>
    <property type="match status" value="1"/>
</dbReference>
<evidence type="ECO:0000313" key="2">
    <source>
        <dbReference type="Proteomes" id="UP001208689"/>
    </source>
</evidence>
<dbReference type="InterPro" id="IPR004155">
    <property type="entry name" value="PBS_lyase_HEAT"/>
</dbReference>
<dbReference type="PANTHER" id="PTHR12697">
    <property type="entry name" value="PBS LYASE HEAT-LIKE PROTEIN"/>
    <property type="match status" value="1"/>
</dbReference>